<dbReference type="Gene3D" id="1.10.10.10">
    <property type="entry name" value="Winged helix-like DNA-binding domain superfamily/Winged helix DNA-binding domain"/>
    <property type="match status" value="1"/>
</dbReference>
<dbReference type="GO" id="GO:0006352">
    <property type="term" value="P:DNA-templated transcription initiation"/>
    <property type="evidence" value="ECO:0007669"/>
    <property type="project" value="InterPro"/>
</dbReference>
<dbReference type="EMBL" id="CP058579">
    <property type="protein sequence ID" value="QLG60367.1"/>
    <property type="molecule type" value="Genomic_DNA"/>
</dbReference>
<sequence length="84" mass="9096">MPDTTDADTDVDAALADAKTMVETDAISHRQAEVYALCELHGIGRAETAVVLNLSPDTVESHLEAARRNVREARDLVDFLETTG</sequence>
<dbReference type="Pfam" id="PF08281">
    <property type="entry name" value="Sigma70_r4_2"/>
    <property type="match status" value="1"/>
</dbReference>
<dbReference type="SUPFAM" id="SSF88659">
    <property type="entry name" value="Sigma3 and sigma4 domains of RNA polymerase sigma factors"/>
    <property type="match status" value="1"/>
</dbReference>
<organism evidence="2 3">
    <name type="scientific">Halorarum salinum</name>
    <dbReference type="NCBI Taxonomy" id="2743089"/>
    <lineage>
        <taxon>Archaea</taxon>
        <taxon>Methanobacteriati</taxon>
        <taxon>Methanobacteriota</taxon>
        <taxon>Stenosarchaea group</taxon>
        <taxon>Halobacteria</taxon>
        <taxon>Halobacteriales</taxon>
        <taxon>Haloferacaceae</taxon>
        <taxon>Halorarum</taxon>
    </lineage>
</organism>
<feature type="domain" description="RNA polymerase sigma factor 70 region 4 type 2" evidence="1">
    <location>
        <begin position="30"/>
        <end position="68"/>
    </location>
</feature>
<gene>
    <name evidence="2" type="ORF">HUG12_00800</name>
</gene>
<dbReference type="AlphaFoldDB" id="A0A7D5L8H8"/>
<evidence type="ECO:0000259" key="1">
    <source>
        <dbReference type="Pfam" id="PF08281"/>
    </source>
</evidence>
<evidence type="ECO:0000313" key="3">
    <source>
        <dbReference type="Proteomes" id="UP000509626"/>
    </source>
</evidence>
<dbReference type="RefSeq" id="WP_179266953.1">
    <property type="nucleotide sequence ID" value="NZ_CP058579.1"/>
</dbReference>
<keyword evidence="3" id="KW-1185">Reference proteome</keyword>
<dbReference type="Proteomes" id="UP000509626">
    <property type="component" value="Chromosome"/>
</dbReference>
<dbReference type="InterPro" id="IPR036388">
    <property type="entry name" value="WH-like_DNA-bd_sf"/>
</dbReference>
<dbReference type="InterPro" id="IPR013249">
    <property type="entry name" value="RNA_pol_sigma70_r4_t2"/>
</dbReference>
<protein>
    <recommendedName>
        <fullName evidence="1">RNA polymerase sigma factor 70 region 4 type 2 domain-containing protein</fullName>
    </recommendedName>
</protein>
<reference evidence="2 3" key="1">
    <citation type="submission" date="2020-06" db="EMBL/GenBank/DDBJ databases">
        <title>NJ-3-1, isolated from saline soil.</title>
        <authorList>
            <person name="Cui H.L."/>
            <person name="Shi X."/>
        </authorList>
    </citation>
    <scope>NUCLEOTIDE SEQUENCE [LARGE SCALE GENOMIC DNA]</scope>
    <source>
        <strain evidence="2 3">NJ-3-1</strain>
    </source>
</reference>
<evidence type="ECO:0000313" key="2">
    <source>
        <dbReference type="EMBL" id="QLG60367.1"/>
    </source>
</evidence>
<name>A0A7D5L8H8_9EURY</name>
<dbReference type="InterPro" id="IPR013324">
    <property type="entry name" value="RNA_pol_sigma_r3/r4-like"/>
</dbReference>
<dbReference type="GO" id="GO:0003677">
    <property type="term" value="F:DNA binding"/>
    <property type="evidence" value="ECO:0007669"/>
    <property type="project" value="InterPro"/>
</dbReference>
<accession>A0A7D5L8H8</accession>
<proteinExistence type="predicted"/>
<dbReference type="GO" id="GO:0016987">
    <property type="term" value="F:sigma factor activity"/>
    <property type="evidence" value="ECO:0007669"/>
    <property type="project" value="InterPro"/>
</dbReference>
<dbReference type="GeneID" id="56035953"/>
<dbReference type="KEGG" id="halu:HUG12_00800"/>